<evidence type="ECO:0000256" key="2">
    <source>
        <dbReference type="ARBA" id="ARBA00006692"/>
    </source>
</evidence>
<dbReference type="PROSITE" id="PS50835">
    <property type="entry name" value="IG_LIKE"/>
    <property type="match status" value="2"/>
</dbReference>
<dbReference type="InterPro" id="IPR003598">
    <property type="entry name" value="Ig_sub2"/>
</dbReference>
<evidence type="ECO:0000256" key="3">
    <source>
        <dbReference type="ARBA" id="ARBA00022490"/>
    </source>
</evidence>
<dbReference type="Proteomes" id="UP000663881">
    <property type="component" value="Unassembled WGS sequence"/>
</dbReference>
<feature type="non-terminal residue" evidence="6">
    <location>
        <position position="345"/>
    </location>
</feature>
<name>A0A820H3S1_9BILA</name>
<dbReference type="GO" id="GO:0005886">
    <property type="term" value="C:plasma membrane"/>
    <property type="evidence" value="ECO:0007669"/>
    <property type="project" value="TreeGrafter"/>
</dbReference>
<sequence>FRNRLKNGKPLTPDLGFESQFDAKTGQITLKHKAGTTKQAGELICRVENTAGTTDAPVTLDVQTSPIITKKLTDQEVMIDNEIRFVVDVTGSPTPTISWTKDDNPIIADNDHIIESDNTTHTLIIKNVKSTDEGKYRISAENLLGTVDSTGQLTVLEQPSIDQPFGDVTQPLGTDVSLKCKVIGGRPKATVAWLKNGKEFKGDDRHIITSSDDGTCELLIKSLDETENQAKYTLVVKNKVGQKEINSTITVKASLDFIQPLKDQDIIAQSPCVMTVETNGIPKPTVKWFFNDQEIKNTPKTKIESKQNIHTLTLPKADLPDDGIYKCVATNPDGTIETKATISVC</sequence>
<dbReference type="AlphaFoldDB" id="A0A820H3S1"/>
<dbReference type="InterPro" id="IPR036179">
    <property type="entry name" value="Ig-like_dom_sf"/>
</dbReference>
<dbReference type="InterPro" id="IPR003599">
    <property type="entry name" value="Ig_sub"/>
</dbReference>
<gene>
    <name evidence="6" type="ORF">OKA104_LOCUS45516</name>
</gene>
<dbReference type="Gene3D" id="2.60.40.10">
    <property type="entry name" value="Immunoglobulins"/>
    <property type="match status" value="4"/>
</dbReference>
<evidence type="ECO:0000313" key="7">
    <source>
        <dbReference type="Proteomes" id="UP000663881"/>
    </source>
</evidence>
<feature type="domain" description="Ig-like" evidence="5">
    <location>
        <begin position="159"/>
        <end position="343"/>
    </location>
</feature>
<proteinExistence type="inferred from homology"/>
<dbReference type="SMART" id="SM00408">
    <property type="entry name" value="IGc2"/>
    <property type="match status" value="3"/>
</dbReference>
<feature type="non-terminal residue" evidence="6">
    <location>
        <position position="1"/>
    </location>
</feature>
<dbReference type="FunFam" id="2.60.40.10:FF:000107">
    <property type="entry name" value="Myosin, light chain kinase a"/>
    <property type="match status" value="1"/>
</dbReference>
<evidence type="ECO:0000256" key="1">
    <source>
        <dbReference type="ARBA" id="ARBA00004496"/>
    </source>
</evidence>
<dbReference type="SUPFAM" id="SSF48726">
    <property type="entry name" value="Immunoglobulin"/>
    <property type="match status" value="4"/>
</dbReference>
<protein>
    <recommendedName>
        <fullName evidence="5">Ig-like domain-containing protein</fullName>
    </recommendedName>
</protein>
<dbReference type="GO" id="GO:0005737">
    <property type="term" value="C:cytoplasm"/>
    <property type="evidence" value="ECO:0007669"/>
    <property type="project" value="UniProtKB-SubCell"/>
</dbReference>
<dbReference type="FunFam" id="2.60.40.10:FF:000080">
    <property type="entry name" value="Myosin light chain kinase, smooth muscle"/>
    <property type="match status" value="1"/>
</dbReference>
<dbReference type="GO" id="GO:0007156">
    <property type="term" value="P:homophilic cell adhesion via plasma membrane adhesion molecules"/>
    <property type="evidence" value="ECO:0007669"/>
    <property type="project" value="TreeGrafter"/>
</dbReference>
<keyword evidence="3" id="KW-0963">Cytoplasm</keyword>
<dbReference type="FunFam" id="2.60.40.10:FF:000425">
    <property type="entry name" value="Myosin light chain kinase"/>
    <property type="match status" value="1"/>
</dbReference>
<dbReference type="InterPro" id="IPR013098">
    <property type="entry name" value="Ig_I-set"/>
</dbReference>
<keyword evidence="4" id="KW-0393">Immunoglobulin domain</keyword>
<dbReference type="GO" id="GO:0070593">
    <property type="term" value="P:dendrite self-avoidance"/>
    <property type="evidence" value="ECO:0007669"/>
    <property type="project" value="TreeGrafter"/>
</dbReference>
<dbReference type="EMBL" id="CAJOAY010015232">
    <property type="protein sequence ID" value="CAF4287382.1"/>
    <property type="molecule type" value="Genomic_DNA"/>
</dbReference>
<evidence type="ECO:0000313" key="6">
    <source>
        <dbReference type="EMBL" id="CAF4287382.1"/>
    </source>
</evidence>
<dbReference type="GO" id="GO:0030424">
    <property type="term" value="C:axon"/>
    <property type="evidence" value="ECO:0007669"/>
    <property type="project" value="TreeGrafter"/>
</dbReference>
<comment type="similarity">
    <text evidence="2">Belongs to the protein kinase superfamily. CAMK Ser/Thr protein kinase family.</text>
</comment>
<dbReference type="PANTHER" id="PTHR10075:SF14">
    <property type="entry name" value="CELL ADHESION MOLECULE DSCAM2-RELATED"/>
    <property type="match status" value="1"/>
</dbReference>
<dbReference type="GO" id="GO:0007411">
    <property type="term" value="P:axon guidance"/>
    <property type="evidence" value="ECO:0007669"/>
    <property type="project" value="TreeGrafter"/>
</dbReference>
<dbReference type="InterPro" id="IPR013783">
    <property type="entry name" value="Ig-like_fold"/>
</dbReference>
<organism evidence="6 7">
    <name type="scientific">Adineta steineri</name>
    <dbReference type="NCBI Taxonomy" id="433720"/>
    <lineage>
        <taxon>Eukaryota</taxon>
        <taxon>Metazoa</taxon>
        <taxon>Spiralia</taxon>
        <taxon>Gnathifera</taxon>
        <taxon>Rotifera</taxon>
        <taxon>Eurotatoria</taxon>
        <taxon>Bdelloidea</taxon>
        <taxon>Adinetida</taxon>
        <taxon>Adinetidae</taxon>
        <taxon>Adineta</taxon>
    </lineage>
</organism>
<dbReference type="SMART" id="SM00409">
    <property type="entry name" value="IG"/>
    <property type="match status" value="3"/>
</dbReference>
<comment type="caution">
    <text evidence="6">The sequence shown here is derived from an EMBL/GenBank/DDBJ whole genome shotgun (WGS) entry which is preliminary data.</text>
</comment>
<reference evidence="6" key="1">
    <citation type="submission" date="2021-02" db="EMBL/GenBank/DDBJ databases">
        <authorList>
            <person name="Nowell W R."/>
        </authorList>
    </citation>
    <scope>NUCLEOTIDE SEQUENCE</scope>
</reference>
<dbReference type="InterPro" id="IPR007110">
    <property type="entry name" value="Ig-like_dom"/>
</dbReference>
<feature type="domain" description="Ig-like" evidence="5">
    <location>
        <begin position="66"/>
        <end position="154"/>
    </location>
</feature>
<evidence type="ECO:0000259" key="5">
    <source>
        <dbReference type="PROSITE" id="PS50835"/>
    </source>
</evidence>
<evidence type="ECO:0000256" key="4">
    <source>
        <dbReference type="ARBA" id="ARBA00023319"/>
    </source>
</evidence>
<comment type="subcellular location">
    <subcellularLocation>
        <location evidence="1">Cytoplasm</location>
    </subcellularLocation>
</comment>
<dbReference type="GO" id="GO:0060298">
    <property type="term" value="P:positive regulation of sarcomere organization"/>
    <property type="evidence" value="ECO:0007669"/>
    <property type="project" value="UniProtKB-ARBA"/>
</dbReference>
<dbReference type="Pfam" id="PF07679">
    <property type="entry name" value="I-set"/>
    <property type="match status" value="3"/>
</dbReference>
<accession>A0A820H3S1</accession>
<dbReference type="GO" id="GO:0098632">
    <property type="term" value="F:cell-cell adhesion mediator activity"/>
    <property type="evidence" value="ECO:0007669"/>
    <property type="project" value="TreeGrafter"/>
</dbReference>
<dbReference type="PANTHER" id="PTHR10075">
    <property type="entry name" value="BASIGIN RELATED"/>
    <property type="match status" value="1"/>
</dbReference>
<dbReference type="GO" id="GO:0045989">
    <property type="term" value="P:positive regulation of striated muscle contraction"/>
    <property type="evidence" value="ECO:0007669"/>
    <property type="project" value="UniProtKB-ARBA"/>
</dbReference>